<dbReference type="AlphaFoldDB" id="A0A7M2Y724"/>
<dbReference type="KEGG" id="kfa:Q73A0000_02045"/>
<proteinExistence type="predicted"/>
<reference evidence="1 2" key="1">
    <citation type="submission" date="2019-05" db="EMBL/GenBank/DDBJ databases">
        <title>Chryseobacterium sp. isolated from King George Island, maritime Antarctica.</title>
        <authorList>
            <person name="Peng X."/>
        </authorList>
    </citation>
    <scope>NUCLEOTIDE SEQUENCE [LARGE SCALE GENOMIC DNA]</scope>
    <source>
        <strain evidence="1 2">7-3A</strain>
    </source>
</reference>
<keyword evidence="2" id="KW-1185">Reference proteome</keyword>
<evidence type="ECO:0000313" key="2">
    <source>
        <dbReference type="Proteomes" id="UP000594195"/>
    </source>
</evidence>
<gene>
    <name evidence="1" type="ORF">Q73A0000_02045</name>
</gene>
<dbReference type="Proteomes" id="UP000594195">
    <property type="component" value="Chromosome"/>
</dbReference>
<dbReference type="RefSeq" id="WP_193812436.1">
    <property type="nucleotide sequence ID" value="NZ_CP040442.1"/>
</dbReference>
<protein>
    <submittedName>
        <fullName evidence="1">Uncharacterized protein</fullName>
    </submittedName>
</protein>
<organism evidence="1 2">
    <name type="scientific">Kaistella flava</name>
    <name type="common">ex Peng et al. 2021</name>
    <dbReference type="NCBI Taxonomy" id="2038776"/>
    <lineage>
        <taxon>Bacteria</taxon>
        <taxon>Pseudomonadati</taxon>
        <taxon>Bacteroidota</taxon>
        <taxon>Flavobacteriia</taxon>
        <taxon>Flavobacteriales</taxon>
        <taxon>Weeksellaceae</taxon>
        <taxon>Chryseobacterium group</taxon>
        <taxon>Kaistella</taxon>
    </lineage>
</organism>
<evidence type="ECO:0000313" key="1">
    <source>
        <dbReference type="EMBL" id="QOW09222.1"/>
    </source>
</evidence>
<accession>A0A7M2Y724</accession>
<dbReference type="EMBL" id="CP040442">
    <property type="protein sequence ID" value="QOW09222.1"/>
    <property type="molecule type" value="Genomic_DNA"/>
</dbReference>
<sequence length="349" mass="39974">MKTKYLLLMIFTFSIITIRAQIKTIQYKPFIQGLELKDASGPGIKNNSGDILLELVSKEQDENETLLILRNSKGKLTKITENKLLLMSKDILGASSGNYPSLDGEIISVDYTLGSNSSQSDISISFQKDKDGNYWFKEYTTITRNFGVENLFERAKITAEQTGKINFSEASENLILKKAKIQIPNQTNEDQVFKASSTYSKYIPVGWRLGAYANGDLNLDAHKNDLILLLYNENECKIQLLLQQSNGSYKTEVTNDKLIVPDENFNVNNFKIVIKNGFFTLEQRIAVNDQNFDQRYVTFKYDKNNWTLYRFDVEHFSGFNPKPAALVNHLTQKDFGPVLFQNMKHFPKY</sequence>
<name>A0A7M2Y724_9FLAO</name>